<dbReference type="EMBL" id="ML996083">
    <property type="protein sequence ID" value="KAF2155360.1"/>
    <property type="molecule type" value="Genomic_DNA"/>
</dbReference>
<keyword evidence="2" id="KW-1185">Reference proteome</keyword>
<dbReference type="AlphaFoldDB" id="A0A9P4J774"/>
<evidence type="ECO:0000313" key="1">
    <source>
        <dbReference type="EMBL" id="KAF2155360.1"/>
    </source>
</evidence>
<sequence>MHLGFVYLEHHHSESALTPTTGVSATFLDLVNPRGSCIHNLWQCRKDVLDIFQISAPLDRRLVGLIQHLCVEIPIDDADNEGNSDGRPVSTMVQHARRYRCPKSFPESLPESLPDSPTITPWLVVEVELSILHVANEAPIDGPDRHAECIDTALVPGKNAGDVAVVTIGKDVGFHEIVVGEDKRKRNQDMDAGL</sequence>
<evidence type="ECO:0000313" key="2">
    <source>
        <dbReference type="Proteomes" id="UP000799439"/>
    </source>
</evidence>
<gene>
    <name evidence="1" type="ORF">K461DRAFT_112069</name>
</gene>
<dbReference type="Proteomes" id="UP000799439">
    <property type="component" value="Unassembled WGS sequence"/>
</dbReference>
<comment type="caution">
    <text evidence="1">The sequence shown here is derived from an EMBL/GenBank/DDBJ whole genome shotgun (WGS) entry which is preliminary data.</text>
</comment>
<accession>A0A9P4J774</accession>
<organism evidence="1 2">
    <name type="scientific">Myriangium duriaei CBS 260.36</name>
    <dbReference type="NCBI Taxonomy" id="1168546"/>
    <lineage>
        <taxon>Eukaryota</taxon>
        <taxon>Fungi</taxon>
        <taxon>Dikarya</taxon>
        <taxon>Ascomycota</taxon>
        <taxon>Pezizomycotina</taxon>
        <taxon>Dothideomycetes</taxon>
        <taxon>Dothideomycetidae</taxon>
        <taxon>Myriangiales</taxon>
        <taxon>Myriangiaceae</taxon>
        <taxon>Myriangium</taxon>
    </lineage>
</organism>
<protein>
    <submittedName>
        <fullName evidence="1">Uncharacterized protein</fullName>
    </submittedName>
</protein>
<name>A0A9P4J774_9PEZI</name>
<reference evidence="1" key="1">
    <citation type="journal article" date="2020" name="Stud. Mycol.">
        <title>101 Dothideomycetes genomes: a test case for predicting lifestyles and emergence of pathogens.</title>
        <authorList>
            <person name="Haridas S."/>
            <person name="Albert R."/>
            <person name="Binder M."/>
            <person name="Bloem J."/>
            <person name="Labutti K."/>
            <person name="Salamov A."/>
            <person name="Andreopoulos B."/>
            <person name="Baker S."/>
            <person name="Barry K."/>
            <person name="Bills G."/>
            <person name="Bluhm B."/>
            <person name="Cannon C."/>
            <person name="Castanera R."/>
            <person name="Culley D."/>
            <person name="Daum C."/>
            <person name="Ezra D."/>
            <person name="Gonzalez J."/>
            <person name="Henrissat B."/>
            <person name="Kuo A."/>
            <person name="Liang C."/>
            <person name="Lipzen A."/>
            <person name="Lutzoni F."/>
            <person name="Magnuson J."/>
            <person name="Mondo S."/>
            <person name="Nolan M."/>
            <person name="Ohm R."/>
            <person name="Pangilinan J."/>
            <person name="Park H.-J."/>
            <person name="Ramirez L."/>
            <person name="Alfaro M."/>
            <person name="Sun H."/>
            <person name="Tritt A."/>
            <person name="Yoshinaga Y."/>
            <person name="Zwiers L.-H."/>
            <person name="Turgeon B."/>
            <person name="Goodwin S."/>
            <person name="Spatafora J."/>
            <person name="Crous P."/>
            <person name="Grigoriev I."/>
        </authorList>
    </citation>
    <scope>NUCLEOTIDE SEQUENCE</scope>
    <source>
        <strain evidence="1">CBS 260.36</strain>
    </source>
</reference>
<proteinExistence type="predicted"/>